<feature type="domain" description="Polysaccharide export protein N-terminal" evidence="15">
    <location>
        <begin position="105"/>
        <end position="194"/>
    </location>
</feature>
<keyword evidence="14" id="KW-0449">Lipoprotein</keyword>
<dbReference type="InterPro" id="IPR054765">
    <property type="entry name" value="SLBB_dom"/>
</dbReference>
<evidence type="ECO:0000256" key="7">
    <source>
        <dbReference type="ARBA" id="ARBA00022729"/>
    </source>
</evidence>
<evidence type="ECO:0000256" key="4">
    <source>
        <dbReference type="ARBA" id="ARBA00022452"/>
    </source>
</evidence>
<keyword evidence="8" id="KW-0625">Polysaccharide transport</keyword>
<dbReference type="GO" id="GO:0046930">
    <property type="term" value="C:pore complex"/>
    <property type="evidence" value="ECO:0007669"/>
    <property type="project" value="UniProtKB-KW"/>
</dbReference>
<keyword evidence="11" id="KW-0472">Membrane</keyword>
<evidence type="ECO:0000313" key="17">
    <source>
        <dbReference type="EMBL" id="CAB3732740.1"/>
    </source>
</evidence>
<evidence type="ECO:0000256" key="6">
    <source>
        <dbReference type="ARBA" id="ARBA00022692"/>
    </source>
</evidence>
<keyword evidence="7" id="KW-0732">Signal</keyword>
<evidence type="ECO:0000256" key="8">
    <source>
        <dbReference type="ARBA" id="ARBA00023047"/>
    </source>
</evidence>
<organism evidence="17 20">
    <name type="scientific">Paraburkholderia rhynchosiae</name>
    <dbReference type="NCBI Taxonomy" id="487049"/>
    <lineage>
        <taxon>Bacteria</taxon>
        <taxon>Pseudomonadati</taxon>
        <taxon>Pseudomonadota</taxon>
        <taxon>Betaproteobacteria</taxon>
        <taxon>Burkholderiales</taxon>
        <taxon>Burkholderiaceae</taxon>
        <taxon>Paraburkholderia</taxon>
    </lineage>
</organism>
<feature type="domain" description="SLBB" evidence="16">
    <location>
        <begin position="200"/>
        <end position="278"/>
    </location>
</feature>
<name>A0A2N7WNJ0_9BURK</name>
<keyword evidence="19" id="KW-1185">Reference proteome</keyword>
<dbReference type="OrthoDB" id="9815244at2"/>
<dbReference type="InterPro" id="IPR003715">
    <property type="entry name" value="Poly_export_N"/>
</dbReference>
<dbReference type="Gene3D" id="3.30.1950.10">
    <property type="entry name" value="wza like domain"/>
    <property type="match status" value="1"/>
</dbReference>
<evidence type="ECO:0000259" key="15">
    <source>
        <dbReference type="Pfam" id="PF02563"/>
    </source>
</evidence>
<keyword evidence="5" id="KW-0762">Sugar transport</keyword>
<dbReference type="Proteomes" id="UP000494205">
    <property type="component" value="Unassembled WGS sequence"/>
</dbReference>
<comment type="subcellular location">
    <subcellularLocation>
        <location evidence="1">Cell outer membrane</location>
        <topology evidence="1">Multi-pass membrane protein</topology>
    </subcellularLocation>
</comment>
<dbReference type="GO" id="GO:0015159">
    <property type="term" value="F:polysaccharide transmembrane transporter activity"/>
    <property type="evidence" value="ECO:0007669"/>
    <property type="project" value="InterPro"/>
</dbReference>
<evidence type="ECO:0000256" key="14">
    <source>
        <dbReference type="ARBA" id="ARBA00023288"/>
    </source>
</evidence>
<keyword evidence="12" id="KW-0564">Palmitate</keyword>
<evidence type="ECO:0000256" key="13">
    <source>
        <dbReference type="ARBA" id="ARBA00023237"/>
    </source>
</evidence>
<evidence type="ECO:0000256" key="2">
    <source>
        <dbReference type="ARBA" id="ARBA00009450"/>
    </source>
</evidence>
<keyword evidence="6" id="KW-0812">Transmembrane</keyword>
<evidence type="ECO:0000256" key="3">
    <source>
        <dbReference type="ARBA" id="ARBA00022448"/>
    </source>
</evidence>
<accession>A0A2N7WNJ0</accession>
<keyword evidence="13" id="KW-0998">Cell outer membrane</keyword>
<dbReference type="GO" id="GO:0006811">
    <property type="term" value="P:monoatomic ion transport"/>
    <property type="evidence" value="ECO:0007669"/>
    <property type="project" value="UniProtKB-KW"/>
</dbReference>
<keyword evidence="10" id="KW-0626">Porin</keyword>
<dbReference type="EMBL" id="PNXY01000007">
    <property type="protein sequence ID" value="PMS30954.1"/>
    <property type="molecule type" value="Genomic_DNA"/>
</dbReference>
<dbReference type="PANTHER" id="PTHR33619:SF3">
    <property type="entry name" value="POLYSACCHARIDE EXPORT PROTEIN GFCE-RELATED"/>
    <property type="match status" value="1"/>
</dbReference>
<keyword evidence="3" id="KW-0813">Transport</keyword>
<evidence type="ECO:0000313" key="18">
    <source>
        <dbReference type="EMBL" id="PMS30954.1"/>
    </source>
</evidence>
<sequence length="398" mass="42470">MLYWKFRNYGRPSTALPFVSNKAIRRGAGVFAAASLAVLLAACNVAPGMQMQRDIKGRAVTDSTAERTNAPELSLTEINAAVIATQVGFEKARSESNARELVAYPSAYTVGPADVLQITVWDHPELAQAQGALSTAAPRAADAPQGVVVDEEGFIQFPYTGRLKVAGLGTSAIQATVQRALSQYFKSPQVTVRIASFRSKQVLIDGEVHTPGSLQINDVPMTLTDAIGRAGGFTSSADQGRLLLIRGRRSYTLDLTGMLANGQSPADIVLARGDVLRVLSRDESSVYVMGEVNKPVAAIPKQNGRITLADALSQAGSFNPSSSDPRQLYVVRNVKSGHPEVFHLDARSPVSMMLASKFPLQPNDVVYVDANDLVRVSRVLNLLLPAIDASLTAAVVGK</sequence>
<keyword evidence="4" id="KW-1134">Transmembrane beta strand</keyword>
<dbReference type="Pfam" id="PF02563">
    <property type="entry name" value="Poly_export"/>
    <property type="match status" value="1"/>
</dbReference>
<comment type="similarity">
    <text evidence="2">Belongs to the BexD/CtrA/VexA family.</text>
</comment>
<evidence type="ECO:0000256" key="1">
    <source>
        <dbReference type="ARBA" id="ARBA00004571"/>
    </source>
</evidence>
<protein>
    <submittedName>
        <fullName evidence="18">Sugar ABC transporter substrate-binding protein</fullName>
    </submittedName>
</protein>
<proteinExistence type="inferred from homology"/>
<dbReference type="GO" id="GO:0015288">
    <property type="term" value="F:porin activity"/>
    <property type="evidence" value="ECO:0007669"/>
    <property type="project" value="UniProtKB-KW"/>
</dbReference>
<reference evidence="17 20" key="2">
    <citation type="submission" date="2020-04" db="EMBL/GenBank/DDBJ databases">
        <authorList>
            <person name="De Canck E."/>
        </authorList>
    </citation>
    <scope>NUCLEOTIDE SEQUENCE [LARGE SCALE GENOMIC DNA]</scope>
    <source>
        <strain evidence="17 20">LMG 27174</strain>
    </source>
</reference>
<evidence type="ECO:0000313" key="20">
    <source>
        <dbReference type="Proteomes" id="UP000494205"/>
    </source>
</evidence>
<feature type="domain" description="SLBB" evidence="16">
    <location>
        <begin position="285"/>
        <end position="368"/>
    </location>
</feature>
<dbReference type="InterPro" id="IPR049712">
    <property type="entry name" value="Poly_export"/>
</dbReference>
<dbReference type="Pfam" id="PF22461">
    <property type="entry name" value="SLBB_2"/>
    <property type="match status" value="2"/>
</dbReference>
<dbReference type="EMBL" id="CADIJZ010000029">
    <property type="protein sequence ID" value="CAB3732740.1"/>
    <property type="molecule type" value="Genomic_DNA"/>
</dbReference>
<evidence type="ECO:0000259" key="16">
    <source>
        <dbReference type="Pfam" id="PF22461"/>
    </source>
</evidence>
<evidence type="ECO:0000256" key="5">
    <source>
        <dbReference type="ARBA" id="ARBA00022597"/>
    </source>
</evidence>
<evidence type="ECO:0000313" key="19">
    <source>
        <dbReference type="Proteomes" id="UP000235659"/>
    </source>
</evidence>
<dbReference type="Gene3D" id="3.10.560.10">
    <property type="entry name" value="Outer membrane lipoprotein wza domain like"/>
    <property type="match status" value="2"/>
</dbReference>
<evidence type="ECO:0000256" key="9">
    <source>
        <dbReference type="ARBA" id="ARBA00023065"/>
    </source>
</evidence>
<keyword evidence="9" id="KW-0406">Ion transport</keyword>
<evidence type="ECO:0000256" key="10">
    <source>
        <dbReference type="ARBA" id="ARBA00023114"/>
    </source>
</evidence>
<dbReference type="PANTHER" id="PTHR33619">
    <property type="entry name" value="POLYSACCHARIDE EXPORT PROTEIN GFCE-RELATED"/>
    <property type="match status" value="1"/>
</dbReference>
<dbReference type="AlphaFoldDB" id="A0A2N7WNJ0"/>
<dbReference type="GO" id="GO:0009279">
    <property type="term" value="C:cell outer membrane"/>
    <property type="evidence" value="ECO:0007669"/>
    <property type="project" value="UniProtKB-SubCell"/>
</dbReference>
<dbReference type="Proteomes" id="UP000235659">
    <property type="component" value="Unassembled WGS sequence"/>
</dbReference>
<evidence type="ECO:0000256" key="12">
    <source>
        <dbReference type="ARBA" id="ARBA00023139"/>
    </source>
</evidence>
<evidence type="ECO:0000256" key="11">
    <source>
        <dbReference type="ARBA" id="ARBA00023136"/>
    </source>
</evidence>
<reference evidence="18 19" key="1">
    <citation type="submission" date="2018-01" db="EMBL/GenBank/DDBJ databases">
        <title>Whole genome analyses suggest that Burkholderia sensu lato contains two further novel genera in the rhizoxinica-symbiotica group Mycetohabitans gen. nov., and Trinickia gen. nov.: implications for the evolution of diazotrophy and nodulation in the Burkholderiaceae.</title>
        <authorList>
            <person name="Estrada-de los Santos P."/>
            <person name="Palmer M."/>
            <person name="Chavez-Ramirez B."/>
            <person name="Beukes C."/>
            <person name="Steenkamp E.T."/>
            <person name="Hirsch A.M."/>
            <person name="Manyaka P."/>
            <person name="Maluk M."/>
            <person name="Lafos M."/>
            <person name="Crook M."/>
            <person name="Gross E."/>
            <person name="Simon M.F."/>
            <person name="Bueno dos Reis Junior F."/>
            <person name="Poole P.S."/>
            <person name="Venter S.N."/>
            <person name="James E.K."/>
        </authorList>
    </citation>
    <scope>NUCLEOTIDE SEQUENCE [LARGE SCALE GENOMIC DNA]</scope>
    <source>
        <strain evidence="18 19">WSM 3937</strain>
    </source>
</reference>
<gene>
    <name evidence="18" type="ORF">C0Z16_12010</name>
    <name evidence="17" type="ORF">LMG27174_05956</name>
</gene>